<proteinExistence type="predicted"/>
<dbReference type="eggNOG" id="ENOG5033S8M">
    <property type="taxonomic scope" value="Bacteria"/>
</dbReference>
<dbReference type="InterPro" id="IPR011990">
    <property type="entry name" value="TPR-like_helical_dom_sf"/>
</dbReference>
<keyword evidence="3" id="KW-1185">Reference proteome</keyword>
<protein>
    <recommendedName>
        <fullName evidence="4">Tetratricopeptide repeat protein</fullName>
    </recommendedName>
</protein>
<dbReference type="Gene3D" id="1.25.40.10">
    <property type="entry name" value="Tetratricopeptide repeat domain"/>
    <property type="match status" value="1"/>
</dbReference>
<sequence length="345" mass="38571">MSLRASLPNSQSSQNLQMKIALTLLVMAVVYSAAQFFRDRSNYNKGYEAYRQVNCSVASAHFDRVKNGWRIIDFGDFVSRAQQEQSECLAFKAVLEQEKKGNVAQAIVAYNGFMNEHTSGSYLVNAARDRVKSLFEKNKPEKLATKEFCNNLRQFQPDLIPQSDTNLPLLHFACGETYTSLKDYPKATLMYETFVDEYPNHSLLSQVKTAWAKTLVAQAKAEGAGNLPAPQRSGTTGNGSSVVTIRNDSPEPMRIVFSGPEGRIEELEACSTCQKYVGQGPKSCPNQGPTGDYTLKPGEYDVVVKSRGDKLVRPFKGTWSMNQGWTYTNCFYIVTNPTPEEREQQ</sequence>
<dbReference type="AlphaFoldDB" id="K9WKI4"/>
<organism evidence="2 3">
    <name type="scientific">Allocoleopsis franciscana PCC 7113</name>
    <dbReference type="NCBI Taxonomy" id="1173027"/>
    <lineage>
        <taxon>Bacteria</taxon>
        <taxon>Bacillati</taxon>
        <taxon>Cyanobacteriota</taxon>
        <taxon>Cyanophyceae</taxon>
        <taxon>Coleofasciculales</taxon>
        <taxon>Coleofasciculaceae</taxon>
        <taxon>Allocoleopsis</taxon>
        <taxon>Allocoleopsis franciscana</taxon>
    </lineage>
</organism>
<dbReference type="RefSeq" id="WP_015184163.1">
    <property type="nucleotide sequence ID" value="NC_019738.1"/>
</dbReference>
<dbReference type="Proteomes" id="UP000010471">
    <property type="component" value="Chromosome"/>
</dbReference>
<dbReference type="EMBL" id="CP003630">
    <property type="protein sequence ID" value="AFZ20027.1"/>
    <property type="molecule type" value="Genomic_DNA"/>
</dbReference>
<reference evidence="2 3" key="1">
    <citation type="submission" date="2012-06" db="EMBL/GenBank/DDBJ databases">
        <title>Finished chromosome of genome of Microcoleus sp. PCC 7113.</title>
        <authorList>
            <consortium name="US DOE Joint Genome Institute"/>
            <person name="Gugger M."/>
            <person name="Coursin T."/>
            <person name="Rippka R."/>
            <person name="Tandeau De Marsac N."/>
            <person name="Huntemann M."/>
            <person name="Wei C.-L."/>
            <person name="Han J."/>
            <person name="Detter J.C."/>
            <person name="Han C."/>
            <person name="Tapia R."/>
            <person name="Chen A."/>
            <person name="Kyrpides N."/>
            <person name="Mavromatis K."/>
            <person name="Markowitz V."/>
            <person name="Szeto E."/>
            <person name="Ivanova N."/>
            <person name="Pagani I."/>
            <person name="Pati A."/>
            <person name="Goodwin L."/>
            <person name="Nordberg H.P."/>
            <person name="Cantor M.N."/>
            <person name="Hua S.X."/>
            <person name="Woyke T."/>
            <person name="Kerfeld C.A."/>
        </authorList>
    </citation>
    <scope>NUCLEOTIDE SEQUENCE [LARGE SCALE GENOMIC DNA]</scope>
    <source>
        <strain evidence="2 3">PCC 7113</strain>
    </source>
</reference>
<dbReference type="KEGG" id="mic:Mic7113_4330"/>
<feature type="compositionally biased region" description="Polar residues" evidence="1">
    <location>
        <begin position="232"/>
        <end position="245"/>
    </location>
</feature>
<dbReference type="HOGENOM" id="CLU_803668_0_0_3"/>
<accession>K9WKI4</accession>
<dbReference type="STRING" id="1173027.Mic7113_4330"/>
<evidence type="ECO:0000256" key="1">
    <source>
        <dbReference type="SAM" id="MobiDB-lite"/>
    </source>
</evidence>
<evidence type="ECO:0000313" key="3">
    <source>
        <dbReference type="Proteomes" id="UP000010471"/>
    </source>
</evidence>
<feature type="region of interest" description="Disordered" evidence="1">
    <location>
        <begin position="225"/>
        <end position="245"/>
    </location>
</feature>
<evidence type="ECO:0000313" key="2">
    <source>
        <dbReference type="EMBL" id="AFZ20027.1"/>
    </source>
</evidence>
<gene>
    <name evidence="2" type="ORF">Mic7113_4330</name>
</gene>
<name>K9WKI4_9CYAN</name>
<evidence type="ECO:0008006" key="4">
    <source>
        <dbReference type="Google" id="ProtNLM"/>
    </source>
</evidence>
<dbReference type="OrthoDB" id="469438at2"/>